<evidence type="ECO:0008006" key="3">
    <source>
        <dbReference type="Google" id="ProtNLM"/>
    </source>
</evidence>
<gene>
    <name evidence="1" type="ORF">LY79DRAFT_569007</name>
</gene>
<proteinExistence type="predicted"/>
<protein>
    <recommendedName>
        <fullName evidence="3">SnoaL-like domain-containing protein</fullName>
    </recommendedName>
</protein>
<evidence type="ECO:0000313" key="2">
    <source>
        <dbReference type="Proteomes" id="UP001230504"/>
    </source>
</evidence>
<keyword evidence="2" id="KW-1185">Reference proteome</keyword>
<sequence>MPSTPSSAELRKTIELTTRSFLAAYTDANEQNDPSLINRDVTADCTRHMLPSTMVKAFGLPAGISIPNEAYIQNIARNIRVYSVQDSVISDLVIDIETRKAAFTSKSNVVYKTGWESHPIEFSWLLDFNEDGSKVKKVTEFCDKDTVLLLHGRVEAGQPK</sequence>
<dbReference type="RefSeq" id="XP_060408907.1">
    <property type="nucleotide sequence ID" value="XM_060559018.1"/>
</dbReference>
<dbReference type="EMBL" id="JAHLJV010000096">
    <property type="protein sequence ID" value="KAK1573260.1"/>
    <property type="molecule type" value="Genomic_DNA"/>
</dbReference>
<reference evidence="1" key="1">
    <citation type="submission" date="2021-06" db="EMBL/GenBank/DDBJ databases">
        <title>Comparative genomics, transcriptomics and evolutionary studies reveal genomic signatures of adaptation to plant cell wall in hemibiotrophic fungi.</title>
        <authorList>
            <consortium name="DOE Joint Genome Institute"/>
            <person name="Baroncelli R."/>
            <person name="Diaz J.F."/>
            <person name="Benocci T."/>
            <person name="Peng M."/>
            <person name="Battaglia E."/>
            <person name="Haridas S."/>
            <person name="Andreopoulos W."/>
            <person name="Labutti K."/>
            <person name="Pangilinan J."/>
            <person name="Floch G.L."/>
            <person name="Makela M.R."/>
            <person name="Henrissat B."/>
            <person name="Grigoriev I.V."/>
            <person name="Crouch J.A."/>
            <person name="De Vries R.P."/>
            <person name="Sukno S.A."/>
            <person name="Thon M.R."/>
        </authorList>
    </citation>
    <scope>NUCLEOTIDE SEQUENCE</scope>
    <source>
        <strain evidence="1">CBS 125086</strain>
    </source>
</reference>
<dbReference type="GeneID" id="85443258"/>
<dbReference type="Proteomes" id="UP001230504">
    <property type="component" value="Unassembled WGS sequence"/>
</dbReference>
<accession>A0AAD8PP34</accession>
<name>A0AAD8PP34_9PEZI</name>
<comment type="caution">
    <text evidence="1">The sequence shown here is derived from an EMBL/GenBank/DDBJ whole genome shotgun (WGS) entry which is preliminary data.</text>
</comment>
<organism evidence="1 2">
    <name type="scientific">Colletotrichum navitas</name>
    <dbReference type="NCBI Taxonomy" id="681940"/>
    <lineage>
        <taxon>Eukaryota</taxon>
        <taxon>Fungi</taxon>
        <taxon>Dikarya</taxon>
        <taxon>Ascomycota</taxon>
        <taxon>Pezizomycotina</taxon>
        <taxon>Sordariomycetes</taxon>
        <taxon>Hypocreomycetidae</taxon>
        <taxon>Glomerellales</taxon>
        <taxon>Glomerellaceae</taxon>
        <taxon>Colletotrichum</taxon>
        <taxon>Colletotrichum graminicola species complex</taxon>
    </lineage>
</organism>
<evidence type="ECO:0000313" key="1">
    <source>
        <dbReference type="EMBL" id="KAK1573260.1"/>
    </source>
</evidence>
<dbReference type="AlphaFoldDB" id="A0AAD8PP34"/>